<keyword evidence="3" id="KW-1185">Reference proteome</keyword>
<dbReference type="AlphaFoldDB" id="A0A5B7IZW2"/>
<gene>
    <name evidence="2" type="ORF">E2C01_082728</name>
</gene>
<sequence length="99" mass="11106">MKSLASEFRQIPHLTSPRSITAQQHSPHNTPHHYHHLRAAQQTRGTKLKLIPLTQLNQQRQGLGPSYSKQSSWMDLNELLTTSGPSSLSPFSQETQPGL</sequence>
<name>A0A5B7IZW2_PORTR</name>
<evidence type="ECO:0000313" key="2">
    <source>
        <dbReference type="EMBL" id="MPC87849.1"/>
    </source>
</evidence>
<feature type="compositionally biased region" description="Low complexity" evidence="1">
    <location>
        <begin position="79"/>
        <end position="92"/>
    </location>
</feature>
<protein>
    <submittedName>
        <fullName evidence="2">Uncharacterized protein</fullName>
    </submittedName>
</protein>
<organism evidence="2 3">
    <name type="scientific">Portunus trituberculatus</name>
    <name type="common">Swimming crab</name>
    <name type="synonym">Neptunus trituberculatus</name>
    <dbReference type="NCBI Taxonomy" id="210409"/>
    <lineage>
        <taxon>Eukaryota</taxon>
        <taxon>Metazoa</taxon>
        <taxon>Ecdysozoa</taxon>
        <taxon>Arthropoda</taxon>
        <taxon>Crustacea</taxon>
        <taxon>Multicrustacea</taxon>
        <taxon>Malacostraca</taxon>
        <taxon>Eumalacostraca</taxon>
        <taxon>Eucarida</taxon>
        <taxon>Decapoda</taxon>
        <taxon>Pleocyemata</taxon>
        <taxon>Brachyura</taxon>
        <taxon>Eubrachyura</taxon>
        <taxon>Portunoidea</taxon>
        <taxon>Portunidae</taxon>
        <taxon>Portuninae</taxon>
        <taxon>Portunus</taxon>
    </lineage>
</organism>
<evidence type="ECO:0000256" key="1">
    <source>
        <dbReference type="SAM" id="MobiDB-lite"/>
    </source>
</evidence>
<feature type="region of interest" description="Disordered" evidence="1">
    <location>
        <begin position="78"/>
        <end position="99"/>
    </location>
</feature>
<comment type="caution">
    <text evidence="2">The sequence shown here is derived from an EMBL/GenBank/DDBJ whole genome shotgun (WGS) entry which is preliminary data.</text>
</comment>
<dbReference type="EMBL" id="VSRR010075807">
    <property type="protein sequence ID" value="MPC87849.1"/>
    <property type="molecule type" value="Genomic_DNA"/>
</dbReference>
<evidence type="ECO:0000313" key="3">
    <source>
        <dbReference type="Proteomes" id="UP000324222"/>
    </source>
</evidence>
<dbReference type="Proteomes" id="UP000324222">
    <property type="component" value="Unassembled WGS sequence"/>
</dbReference>
<feature type="region of interest" description="Disordered" evidence="1">
    <location>
        <begin position="1"/>
        <end position="43"/>
    </location>
</feature>
<proteinExistence type="predicted"/>
<accession>A0A5B7IZW2</accession>
<reference evidence="2 3" key="1">
    <citation type="submission" date="2019-05" db="EMBL/GenBank/DDBJ databases">
        <title>Another draft genome of Portunus trituberculatus and its Hox gene families provides insights of decapod evolution.</title>
        <authorList>
            <person name="Jeong J.-H."/>
            <person name="Song I."/>
            <person name="Kim S."/>
            <person name="Choi T."/>
            <person name="Kim D."/>
            <person name="Ryu S."/>
            <person name="Kim W."/>
        </authorList>
    </citation>
    <scope>NUCLEOTIDE SEQUENCE [LARGE SCALE GENOMIC DNA]</scope>
    <source>
        <tissue evidence="2">Muscle</tissue>
    </source>
</reference>